<name>A0A835C611_9FABA</name>
<dbReference type="Proteomes" id="UP000634136">
    <property type="component" value="Unassembled WGS sequence"/>
</dbReference>
<comment type="caution">
    <text evidence="2">The sequence shown here is derived from an EMBL/GenBank/DDBJ whole genome shotgun (WGS) entry which is preliminary data.</text>
</comment>
<evidence type="ECO:0000313" key="3">
    <source>
        <dbReference type="Proteomes" id="UP000634136"/>
    </source>
</evidence>
<accession>A0A835C611</accession>
<organism evidence="2 3">
    <name type="scientific">Senna tora</name>
    <dbReference type="NCBI Taxonomy" id="362788"/>
    <lineage>
        <taxon>Eukaryota</taxon>
        <taxon>Viridiplantae</taxon>
        <taxon>Streptophyta</taxon>
        <taxon>Embryophyta</taxon>
        <taxon>Tracheophyta</taxon>
        <taxon>Spermatophyta</taxon>
        <taxon>Magnoliopsida</taxon>
        <taxon>eudicotyledons</taxon>
        <taxon>Gunneridae</taxon>
        <taxon>Pentapetalae</taxon>
        <taxon>rosids</taxon>
        <taxon>fabids</taxon>
        <taxon>Fabales</taxon>
        <taxon>Fabaceae</taxon>
        <taxon>Caesalpinioideae</taxon>
        <taxon>Cassia clade</taxon>
        <taxon>Senna</taxon>
    </lineage>
</organism>
<feature type="region of interest" description="Disordered" evidence="1">
    <location>
        <begin position="1"/>
        <end position="26"/>
    </location>
</feature>
<keyword evidence="3" id="KW-1185">Reference proteome</keyword>
<sequence>MDRGRNPKYGRLRPLVTNKGKENFRR</sequence>
<dbReference type="AlphaFoldDB" id="A0A835C611"/>
<evidence type="ECO:0000256" key="1">
    <source>
        <dbReference type="SAM" id="MobiDB-lite"/>
    </source>
</evidence>
<reference evidence="2" key="1">
    <citation type="submission" date="2020-09" db="EMBL/GenBank/DDBJ databases">
        <title>Genome-Enabled Discovery of Anthraquinone Biosynthesis in Senna tora.</title>
        <authorList>
            <person name="Kang S.-H."/>
            <person name="Pandey R.P."/>
            <person name="Lee C.-M."/>
            <person name="Sim J.-S."/>
            <person name="Jeong J.-T."/>
            <person name="Choi B.-S."/>
            <person name="Jung M."/>
            <person name="Ginzburg D."/>
            <person name="Zhao K."/>
            <person name="Won S.Y."/>
            <person name="Oh T.-J."/>
            <person name="Yu Y."/>
            <person name="Kim N.-H."/>
            <person name="Lee O.R."/>
            <person name="Lee T.-H."/>
            <person name="Bashyal P."/>
            <person name="Kim T.-S."/>
            <person name="Lee W.-H."/>
            <person name="Kawkins C."/>
            <person name="Kim C.-K."/>
            <person name="Kim J.S."/>
            <person name="Ahn B.O."/>
            <person name="Rhee S.Y."/>
            <person name="Sohng J.K."/>
        </authorList>
    </citation>
    <scope>NUCLEOTIDE SEQUENCE</scope>
    <source>
        <tissue evidence="2">Leaf</tissue>
    </source>
</reference>
<gene>
    <name evidence="2" type="ORF">G2W53_014219</name>
</gene>
<dbReference type="EMBL" id="JAAIUW010000005">
    <property type="protein sequence ID" value="KAF7831886.1"/>
    <property type="molecule type" value="Genomic_DNA"/>
</dbReference>
<protein>
    <submittedName>
        <fullName evidence="2">Uncharacterized protein</fullName>
    </submittedName>
</protein>
<evidence type="ECO:0000313" key="2">
    <source>
        <dbReference type="EMBL" id="KAF7831886.1"/>
    </source>
</evidence>
<proteinExistence type="predicted"/>
<feature type="compositionally biased region" description="Basic residues" evidence="1">
    <location>
        <begin position="1"/>
        <end position="11"/>
    </location>
</feature>